<feature type="transmembrane region" description="Helical" evidence="7">
    <location>
        <begin position="245"/>
        <end position="267"/>
    </location>
</feature>
<dbReference type="InterPro" id="IPR004358">
    <property type="entry name" value="Sig_transdc_His_kin-like_C"/>
</dbReference>
<dbReference type="InterPro" id="IPR003661">
    <property type="entry name" value="HisK_dim/P_dom"/>
</dbReference>
<feature type="domain" description="Histidine kinase" evidence="8">
    <location>
        <begin position="286"/>
        <end position="502"/>
    </location>
</feature>
<reference evidence="9 11" key="1">
    <citation type="submission" date="2019-08" db="EMBL/GenBank/DDBJ databases">
        <title>Comparative genome analysis confer to the adaptation heavy metal polluted environment.</title>
        <authorList>
            <person name="Li Y."/>
        </authorList>
    </citation>
    <scope>NUCLEOTIDE SEQUENCE [LARGE SCALE GENOMIC DNA]</scope>
    <source>
        <strain evidence="9 11">P2</strain>
    </source>
</reference>
<evidence type="ECO:0000256" key="5">
    <source>
        <dbReference type="ARBA" id="ARBA00022777"/>
    </source>
</evidence>
<dbReference type="GO" id="GO:0016036">
    <property type="term" value="P:cellular response to phosphate starvation"/>
    <property type="evidence" value="ECO:0007669"/>
    <property type="project" value="TreeGrafter"/>
</dbReference>
<accession>A0AAE6JJC6</accession>
<evidence type="ECO:0000259" key="8">
    <source>
        <dbReference type="PROSITE" id="PS50109"/>
    </source>
</evidence>
<evidence type="ECO:0000313" key="11">
    <source>
        <dbReference type="Proteomes" id="UP000250557"/>
    </source>
</evidence>
<dbReference type="EC" id="2.7.13.3" evidence="2"/>
<dbReference type="PANTHER" id="PTHR45453">
    <property type="entry name" value="PHOSPHATE REGULON SENSOR PROTEIN PHOR"/>
    <property type="match status" value="1"/>
</dbReference>
<evidence type="ECO:0000256" key="4">
    <source>
        <dbReference type="ARBA" id="ARBA00022679"/>
    </source>
</evidence>
<dbReference type="CDD" id="cd00075">
    <property type="entry name" value="HATPase"/>
    <property type="match status" value="1"/>
</dbReference>
<keyword evidence="6" id="KW-0902">Two-component regulatory system</keyword>
<keyword evidence="3" id="KW-0597">Phosphoprotein</keyword>
<keyword evidence="7" id="KW-0812">Transmembrane</keyword>
<evidence type="ECO:0000256" key="1">
    <source>
        <dbReference type="ARBA" id="ARBA00000085"/>
    </source>
</evidence>
<dbReference type="RefSeq" id="WP_112653153.1">
    <property type="nucleotide sequence ID" value="NZ_CP043451.1"/>
</dbReference>
<dbReference type="SMART" id="SM00388">
    <property type="entry name" value="HisKA"/>
    <property type="match status" value="1"/>
</dbReference>
<evidence type="ECO:0000313" key="12">
    <source>
        <dbReference type="Proteomes" id="UP000663940"/>
    </source>
</evidence>
<dbReference type="InterPro" id="IPR050351">
    <property type="entry name" value="BphY/WalK/GraS-like"/>
</dbReference>
<sequence length="502" mass="57312">MPKNTRFVIVICAVAIANVLLLQFYWVKNYYAVNQATFEKEVNMAFEDALKKEFSLRCDTIQQLLAKRLMDTTEFLMTSRFDTTEKKHIFTIANAHKPGQKFSSSALSFRGINQALLPGDTTFKWIIAQRFAYTMRTEDLQNHVVYYRTQNLGGFMVDNVNKYDFDTTRLRPVLVNYLKERNIDIPFRFYLRDADSTMNLNHFDEKLLARYPIITKSYPTYKQKGSDKYVRAMFSNPFSYVIGRMGLMFAGSLLLIALVAFSLIYLLRTLFREKRLSAIKNDFISNITHEFKTPIATASAAIEALNGFGVLDDREKTQRYLSHTKNELEKLAGLVDRVLSISVYENADFDIKPERVDIDAEIKGLLASAAALPGKEINWNYVNSTGINKIMVDQLYFEHAVNNVVDNALKYSGPRVQLVISVSIKNNFLIIEVKDNGIGIAANDLPLVFEKFYRVPSGNQHRVKGHGLGLSYVKSIVDRHRGWCKIESELGKGTTISLAWPI</sequence>
<name>A0AAE6JJC6_9SPHI</name>
<dbReference type="GO" id="GO:0005886">
    <property type="term" value="C:plasma membrane"/>
    <property type="evidence" value="ECO:0007669"/>
    <property type="project" value="TreeGrafter"/>
</dbReference>
<dbReference type="InterPro" id="IPR005467">
    <property type="entry name" value="His_kinase_dom"/>
</dbReference>
<evidence type="ECO:0000256" key="7">
    <source>
        <dbReference type="SAM" id="Phobius"/>
    </source>
</evidence>
<keyword evidence="12" id="KW-1185">Reference proteome</keyword>
<dbReference type="Proteomes" id="UP000663940">
    <property type="component" value="Chromosome"/>
</dbReference>
<evidence type="ECO:0000256" key="3">
    <source>
        <dbReference type="ARBA" id="ARBA00022553"/>
    </source>
</evidence>
<dbReference type="GO" id="GO:0000155">
    <property type="term" value="F:phosphorelay sensor kinase activity"/>
    <property type="evidence" value="ECO:0007669"/>
    <property type="project" value="InterPro"/>
</dbReference>
<feature type="transmembrane region" description="Helical" evidence="7">
    <location>
        <begin position="7"/>
        <end position="26"/>
    </location>
</feature>
<dbReference type="EMBL" id="CP071880">
    <property type="protein sequence ID" value="QTE50569.1"/>
    <property type="molecule type" value="Genomic_DNA"/>
</dbReference>
<evidence type="ECO:0000313" key="9">
    <source>
        <dbReference type="EMBL" id="QEM06894.1"/>
    </source>
</evidence>
<dbReference type="AlphaFoldDB" id="A0AAE6JJC6"/>
<reference evidence="10 12" key="2">
    <citation type="submission" date="2021-03" db="EMBL/GenBank/DDBJ databases">
        <title>Mucilaginibacter strains isolated from gold and copper mining confer multi heavy-metal resistance.</title>
        <authorList>
            <person name="Li Y."/>
        </authorList>
    </citation>
    <scope>NUCLEOTIDE SEQUENCE [LARGE SCALE GENOMIC DNA]</scope>
    <source>
        <strain evidence="10 12">P2-4</strain>
    </source>
</reference>
<evidence type="ECO:0000313" key="10">
    <source>
        <dbReference type="EMBL" id="QTE50569.1"/>
    </source>
</evidence>
<dbReference type="EMBL" id="CP043451">
    <property type="protein sequence ID" value="QEM06894.1"/>
    <property type="molecule type" value="Genomic_DNA"/>
</dbReference>
<protein>
    <recommendedName>
        <fullName evidence="2">histidine kinase</fullName>
        <ecNumber evidence="2">2.7.13.3</ecNumber>
    </recommendedName>
</protein>
<dbReference type="InterPro" id="IPR036097">
    <property type="entry name" value="HisK_dim/P_sf"/>
</dbReference>
<keyword evidence="7" id="KW-1133">Transmembrane helix</keyword>
<organism evidence="9 11">
    <name type="scientific">Mucilaginibacter rubeus</name>
    <dbReference type="NCBI Taxonomy" id="2027860"/>
    <lineage>
        <taxon>Bacteria</taxon>
        <taxon>Pseudomonadati</taxon>
        <taxon>Bacteroidota</taxon>
        <taxon>Sphingobacteriia</taxon>
        <taxon>Sphingobacteriales</taxon>
        <taxon>Sphingobacteriaceae</taxon>
        <taxon>Mucilaginibacter</taxon>
    </lineage>
</organism>
<dbReference type="PROSITE" id="PS50109">
    <property type="entry name" value="HIS_KIN"/>
    <property type="match status" value="1"/>
</dbReference>
<dbReference type="GO" id="GO:0004721">
    <property type="term" value="F:phosphoprotein phosphatase activity"/>
    <property type="evidence" value="ECO:0007669"/>
    <property type="project" value="TreeGrafter"/>
</dbReference>
<evidence type="ECO:0000256" key="6">
    <source>
        <dbReference type="ARBA" id="ARBA00023012"/>
    </source>
</evidence>
<dbReference type="Pfam" id="PF00512">
    <property type="entry name" value="HisKA"/>
    <property type="match status" value="1"/>
</dbReference>
<dbReference type="Pfam" id="PF02518">
    <property type="entry name" value="HATPase_c"/>
    <property type="match status" value="1"/>
</dbReference>
<dbReference type="InterPro" id="IPR036890">
    <property type="entry name" value="HATPase_C_sf"/>
</dbReference>
<dbReference type="Gene3D" id="3.30.565.10">
    <property type="entry name" value="Histidine kinase-like ATPase, C-terminal domain"/>
    <property type="match status" value="1"/>
</dbReference>
<dbReference type="Gene3D" id="1.10.287.130">
    <property type="match status" value="1"/>
</dbReference>
<dbReference type="Proteomes" id="UP000250557">
    <property type="component" value="Chromosome"/>
</dbReference>
<evidence type="ECO:0000256" key="2">
    <source>
        <dbReference type="ARBA" id="ARBA00012438"/>
    </source>
</evidence>
<gene>
    <name evidence="9" type="ORF">DIU31_026560</name>
    <name evidence="10" type="ORF">J3L21_00860</name>
</gene>
<dbReference type="PRINTS" id="PR00344">
    <property type="entry name" value="BCTRLSENSOR"/>
</dbReference>
<dbReference type="CDD" id="cd00082">
    <property type="entry name" value="HisKA"/>
    <property type="match status" value="1"/>
</dbReference>
<dbReference type="SMART" id="SM00387">
    <property type="entry name" value="HATPase_c"/>
    <property type="match status" value="1"/>
</dbReference>
<comment type="catalytic activity">
    <reaction evidence="1">
        <text>ATP + protein L-histidine = ADP + protein N-phospho-L-histidine.</text>
        <dbReference type="EC" id="2.7.13.3"/>
    </reaction>
</comment>
<keyword evidence="7" id="KW-0472">Membrane</keyword>
<dbReference type="PANTHER" id="PTHR45453:SF1">
    <property type="entry name" value="PHOSPHATE REGULON SENSOR PROTEIN PHOR"/>
    <property type="match status" value="1"/>
</dbReference>
<dbReference type="SUPFAM" id="SSF55874">
    <property type="entry name" value="ATPase domain of HSP90 chaperone/DNA topoisomerase II/histidine kinase"/>
    <property type="match status" value="1"/>
</dbReference>
<proteinExistence type="predicted"/>
<dbReference type="SUPFAM" id="SSF47384">
    <property type="entry name" value="Homodimeric domain of signal transducing histidine kinase"/>
    <property type="match status" value="1"/>
</dbReference>
<keyword evidence="5" id="KW-0418">Kinase</keyword>
<keyword evidence="4" id="KW-0808">Transferase</keyword>
<dbReference type="InterPro" id="IPR003594">
    <property type="entry name" value="HATPase_dom"/>
</dbReference>